<name>A0A284VTT0_9EURY</name>
<dbReference type="GO" id="GO:0051920">
    <property type="term" value="F:peroxiredoxin activity"/>
    <property type="evidence" value="ECO:0007669"/>
    <property type="project" value="InterPro"/>
</dbReference>
<feature type="domain" description="Carboxymuconolactone decarboxylase-like" evidence="1">
    <location>
        <begin position="56"/>
        <end position="120"/>
    </location>
</feature>
<keyword evidence="3" id="KW-1185">Reference proteome</keyword>
<dbReference type="Gene3D" id="1.20.1290.10">
    <property type="entry name" value="AhpD-like"/>
    <property type="match status" value="1"/>
</dbReference>
<dbReference type="InterPro" id="IPR029032">
    <property type="entry name" value="AhpD-like"/>
</dbReference>
<dbReference type="PANTHER" id="PTHR33930">
    <property type="entry name" value="ALKYL HYDROPEROXIDE REDUCTASE AHPD"/>
    <property type="match status" value="1"/>
</dbReference>
<proteinExistence type="predicted"/>
<reference evidence="3" key="1">
    <citation type="submission" date="2017-06" db="EMBL/GenBank/DDBJ databases">
        <authorList>
            <person name="Cremers G."/>
        </authorList>
    </citation>
    <scope>NUCLEOTIDE SEQUENCE [LARGE SCALE GENOMIC DNA]</scope>
</reference>
<accession>A0A284VTT0</accession>
<sequence>MDLAKIEKILKKEPDEAAEELLKEVEKVYGEVPYILNFMRDSPELLVSKIIYENAIVREFKRLDAKTVELISIGVAAALRCEHCLKLHIRVAQKLGVTKEEIFDAILIAGSLSNAAVLAEGTRAMDAEKLGLKDECEVCGIPEGKEKKD</sequence>
<dbReference type="AlphaFoldDB" id="A0A284VTT0"/>
<organism evidence="2 3">
    <name type="scientific">Candidatus Methanoperedens nitratireducens</name>
    <dbReference type="NCBI Taxonomy" id="1392998"/>
    <lineage>
        <taxon>Archaea</taxon>
        <taxon>Methanobacteriati</taxon>
        <taxon>Methanobacteriota</taxon>
        <taxon>Stenosarchaea group</taxon>
        <taxon>Methanomicrobia</taxon>
        <taxon>Methanosarcinales</taxon>
        <taxon>ANME-2 cluster</taxon>
        <taxon>Candidatus Methanoperedentaceae</taxon>
        <taxon>Candidatus Methanoperedens</taxon>
    </lineage>
</organism>
<dbReference type="InterPro" id="IPR003779">
    <property type="entry name" value="CMD-like"/>
</dbReference>
<evidence type="ECO:0000313" key="3">
    <source>
        <dbReference type="Proteomes" id="UP000218615"/>
    </source>
</evidence>
<evidence type="ECO:0000313" key="2">
    <source>
        <dbReference type="EMBL" id="SNQ62583.1"/>
    </source>
</evidence>
<dbReference type="EMBL" id="FZMP01000228">
    <property type="protein sequence ID" value="SNQ62583.1"/>
    <property type="molecule type" value="Genomic_DNA"/>
</dbReference>
<dbReference type="OrthoDB" id="111898at2157"/>
<dbReference type="Proteomes" id="UP000218615">
    <property type="component" value="Unassembled WGS sequence"/>
</dbReference>
<dbReference type="PANTHER" id="PTHR33930:SF8">
    <property type="entry name" value="4-CARBOXYMUCONOLACTONE DECARBOXYLASE"/>
    <property type="match status" value="1"/>
</dbReference>
<dbReference type="STRING" id="1392998.ANME2D_01533"/>
<protein>
    <submittedName>
        <fullName evidence="2">Carboxymuconolactone decarboxylase-domain protein</fullName>
    </submittedName>
</protein>
<gene>
    <name evidence="2" type="ORF">MNV_790028</name>
</gene>
<dbReference type="InterPro" id="IPR004675">
    <property type="entry name" value="AhpD_core"/>
</dbReference>
<dbReference type="RefSeq" id="WP_096207126.1">
    <property type="nucleotide sequence ID" value="NZ_FZMP01000228.1"/>
</dbReference>
<dbReference type="Pfam" id="PF02627">
    <property type="entry name" value="CMD"/>
    <property type="match status" value="1"/>
</dbReference>
<evidence type="ECO:0000259" key="1">
    <source>
        <dbReference type="Pfam" id="PF02627"/>
    </source>
</evidence>
<dbReference type="SUPFAM" id="SSF69118">
    <property type="entry name" value="AhpD-like"/>
    <property type="match status" value="1"/>
</dbReference>
<dbReference type="NCBIfam" id="TIGR00778">
    <property type="entry name" value="ahpD_dom"/>
    <property type="match status" value="1"/>
</dbReference>